<dbReference type="EMBL" id="CM047909">
    <property type="protein sequence ID" value="KAJ0079833.1"/>
    <property type="molecule type" value="Genomic_DNA"/>
</dbReference>
<sequence length="534" mass="60313">MNPGRSLWIYVPSSIISLSMANSFYKIFFLIFFCFWASIDAATDTLMQGDMLNSSVPLVSRNEKFTLSFFRSPQRSGNGWYLGVSSGDNIEGQSIWVANREMPIRDDSVVLLIDETGSLLIKHNSGDSIKLFSGQSRTNLAAVLQDDGNFVLKETNSDGTANSEPPLWQSFDLPTNSLLPGMKLGINDKTGQNWSLRSWLSYSLPTPGAFTLEWYPLEEELIVKRRGVDFWTSGKFFCSSIENIEVSTATGNYFFRQYSDQDEKYLNYTAAPCYQKDGNSVTSLWLTSDGSLVDTLTRKYLFRSLLCDGNTTDFGCKRWEDLSCRHGQKLERRAISNNDPQIIRVSDNRADLSLSDCKDMCWKNCTCVGVQEKGPNPDGTGCTFLSGPLKEMKNGGSNLTIPNPDEAFYIIIPAPSEKQSIWKWILISVAAAAALVVIFFLGFFLFIRWRRLRLEDSKRELFDWDKCFNIIEEIAQGLLYLHKYSRLTIIHRDLKSGNILLDKNTNPKISDFGMAKIFATTESDANTNRIVGTR</sequence>
<name>A0ACC0ZXW2_9ROSI</name>
<gene>
    <name evidence="1" type="ORF">Patl1_22983</name>
</gene>
<proteinExistence type="predicted"/>
<keyword evidence="2" id="KW-1185">Reference proteome</keyword>
<organism evidence="1 2">
    <name type="scientific">Pistacia atlantica</name>
    <dbReference type="NCBI Taxonomy" id="434234"/>
    <lineage>
        <taxon>Eukaryota</taxon>
        <taxon>Viridiplantae</taxon>
        <taxon>Streptophyta</taxon>
        <taxon>Embryophyta</taxon>
        <taxon>Tracheophyta</taxon>
        <taxon>Spermatophyta</taxon>
        <taxon>Magnoliopsida</taxon>
        <taxon>eudicotyledons</taxon>
        <taxon>Gunneridae</taxon>
        <taxon>Pentapetalae</taxon>
        <taxon>rosids</taxon>
        <taxon>malvids</taxon>
        <taxon>Sapindales</taxon>
        <taxon>Anacardiaceae</taxon>
        <taxon>Pistacia</taxon>
    </lineage>
</organism>
<accession>A0ACC0ZXW2</accession>
<evidence type="ECO:0000313" key="1">
    <source>
        <dbReference type="EMBL" id="KAJ0079833.1"/>
    </source>
</evidence>
<reference evidence="2" key="1">
    <citation type="journal article" date="2023" name="G3 (Bethesda)">
        <title>Genome assembly and association tests identify interacting loci associated with vigor, precocity, and sex in interspecific pistachio rootstocks.</title>
        <authorList>
            <person name="Palmer W."/>
            <person name="Jacygrad E."/>
            <person name="Sagayaradj S."/>
            <person name="Cavanaugh K."/>
            <person name="Han R."/>
            <person name="Bertier L."/>
            <person name="Beede B."/>
            <person name="Kafkas S."/>
            <person name="Golino D."/>
            <person name="Preece J."/>
            <person name="Michelmore R."/>
        </authorList>
    </citation>
    <scope>NUCLEOTIDE SEQUENCE [LARGE SCALE GENOMIC DNA]</scope>
</reference>
<dbReference type="Proteomes" id="UP001164250">
    <property type="component" value="Chromosome 13"/>
</dbReference>
<comment type="caution">
    <text evidence="1">The sequence shown here is derived from an EMBL/GenBank/DDBJ whole genome shotgun (WGS) entry which is preliminary data.</text>
</comment>
<evidence type="ECO:0000313" key="2">
    <source>
        <dbReference type="Proteomes" id="UP001164250"/>
    </source>
</evidence>
<protein>
    <submittedName>
        <fullName evidence="1">Uncharacterized protein</fullName>
    </submittedName>
</protein>